<gene>
    <name evidence="8" type="ORF">ENI26_00230</name>
</gene>
<protein>
    <submittedName>
        <fullName evidence="8">Chromate transporter</fullName>
    </submittedName>
</protein>
<sequence>MSGLHKRYTDVFKTFLTLGLTSFGGPVAHIAYFRKCFVEEKNWLTDTQFSQLLALCHLLPGPSSSQLGFAIGLLRANGIGALLAFIAFTLPSALFLIIFAYSLDTFSADISKKLVHGLSLIAVPVVLDAVIKMARQLTPDWQRLTIAVLSLSAILFINSTYVIFFVIIIGAIGGLFLSTGNAHSKSSFLPVSYSWKTA</sequence>
<keyword evidence="6 7" id="KW-0472">Membrane</keyword>
<evidence type="ECO:0000256" key="7">
    <source>
        <dbReference type="SAM" id="Phobius"/>
    </source>
</evidence>
<evidence type="ECO:0000256" key="3">
    <source>
        <dbReference type="ARBA" id="ARBA00022475"/>
    </source>
</evidence>
<comment type="subcellular location">
    <subcellularLocation>
        <location evidence="1">Cell membrane</location>
        <topology evidence="1">Multi-pass membrane protein</topology>
    </subcellularLocation>
</comment>
<evidence type="ECO:0000256" key="2">
    <source>
        <dbReference type="ARBA" id="ARBA00005262"/>
    </source>
</evidence>
<keyword evidence="4 7" id="KW-0812">Transmembrane</keyword>
<organism evidence="8">
    <name type="scientific">Methylophaga aminisulfidivorans</name>
    <dbReference type="NCBI Taxonomy" id="230105"/>
    <lineage>
        <taxon>Bacteria</taxon>
        <taxon>Pseudomonadati</taxon>
        <taxon>Pseudomonadota</taxon>
        <taxon>Gammaproteobacteria</taxon>
        <taxon>Thiotrichales</taxon>
        <taxon>Piscirickettsiaceae</taxon>
        <taxon>Methylophaga</taxon>
    </lineage>
</organism>
<dbReference type="GO" id="GO:0015109">
    <property type="term" value="F:chromate transmembrane transporter activity"/>
    <property type="evidence" value="ECO:0007669"/>
    <property type="project" value="InterPro"/>
</dbReference>
<evidence type="ECO:0000256" key="5">
    <source>
        <dbReference type="ARBA" id="ARBA00022989"/>
    </source>
</evidence>
<dbReference type="PANTHER" id="PTHR33567:SF3">
    <property type="entry name" value="CHROMATE ION TRANSPORTER (EUROFUNG)"/>
    <property type="match status" value="1"/>
</dbReference>
<dbReference type="Proteomes" id="UP000886384">
    <property type="component" value="Unassembled WGS sequence"/>
</dbReference>
<evidence type="ECO:0000256" key="1">
    <source>
        <dbReference type="ARBA" id="ARBA00004651"/>
    </source>
</evidence>
<evidence type="ECO:0000256" key="4">
    <source>
        <dbReference type="ARBA" id="ARBA00022692"/>
    </source>
</evidence>
<feature type="transmembrane region" description="Helical" evidence="7">
    <location>
        <begin position="114"/>
        <end position="134"/>
    </location>
</feature>
<dbReference type="Pfam" id="PF02417">
    <property type="entry name" value="Chromate_transp"/>
    <property type="match status" value="1"/>
</dbReference>
<dbReference type="GO" id="GO:0005886">
    <property type="term" value="C:plasma membrane"/>
    <property type="evidence" value="ECO:0007669"/>
    <property type="project" value="UniProtKB-SubCell"/>
</dbReference>
<dbReference type="PANTHER" id="PTHR33567">
    <property type="entry name" value="CHROMATE ION TRANSPORTER (EUROFUNG)"/>
    <property type="match status" value="1"/>
</dbReference>
<comment type="caution">
    <text evidence="8">The sequence shown here is derived from an EMBL/GenBank/DDBJ whole genome shotgun (WGS) entry which is preliminary data.</text>
</comment>
<feature type="transmembrane region" description="Helical" evidence="7">
    <location>
        <begin position="81"/>
        <end position="102"/>
    </location>
</feature>
<keyword evidence="3" id="KW-1003">Cell membrane</keyword>
<dbReference type="AlphaFoldDB" id="A0A7C1ZN65"/>
<name>A0A7C1ZN65_9GAMM</name>
<evidence type="ECO:0000256" key="6">
    <source>
        <dbReference type="ARBA" id="ARBA00023136"/>
    </source>
</evidence>
<keyword evidence="5 7" id="KW-1133">Transmembrane helix</keyword>
<accession>A0A7C1ZN65</accession>
<proteinExistence type="inferred from homology"/>
<comment type="similarity">
    <text evidence="2">Belongs to the chromate ion transporter (CHR) (TC 2.A.51) family.</text>
</comment>
<feature type="transmembrane region" description="Helical" evidence="7">
    <location>
        <begin position="12"/>
        <end position="32"/>
    </location>
</feature>
<dbReference type="EMBL" id="DRHY01000007">
    <property type="protein sequence ID" value="HEC72783.1"/>
    <property type="molecule type" value="Genomic_DNA"/>
</dbReference>
<feature type="non-terminal residue" evidence="8">
    <location>
        <position position="198"/>
    </location>
</feature>
<dbReference type="InterPro" id="IPR003370">
    <property type="entry name" value="Chromate_transpt"/>
</dbReference>
<evidence type="ECO:0000313" key="8">
    <source>
        <dbReference type="EMBL" id="HEC72783.1"/>
    </source>
</evidence>
<feature type="transmembrane region" description="Helical" evidence="7">
    <location>
        <begin position="146"/>
        <end position="177"/>
    </location>
</feature>
<reference evidence="8" key="1">
    <citation type="journal article" date="2020" name="mSystems">
        <title>Genome- and Community-Level Interaction Insights into Carbon Utilization and Element Cycling Functions of Hydrothermarchaeota in Hydrothermal Sediment.</title>
        <authorList>
            <person name="Zhou Z."/>
            <person name="Liu Y."/>
            <person name="Xu W."/>
            <person name="Pan J."/>
            <person name="Luo Z.H."/>
            <person name="Li M."/>
        </authorList>
    </citation>
    <scope>NUCLEOTIDE SEQUENCE [LARGE SCALE GENOMIC DNA]</scope>
    <source>
        <strain evidence="8">HyVt-380</strain>
    </source>
</reference>